<comment type="caution">
    <text evidence="3">The sequence shown here is derived from an EMBL/GenBank/DDBJ whole genome shotgun (WGS) entry which is preliminary data.</text>
</comment>
<evidence type="ECO:0000313" key="3">
    <source>
        <dbReference type="EMBL" id="KAL3099538.1"/>
    </source>
</evidence>
<dbReference type="EMBL" id="JBICCN010000039">
    <property type="protein sequence ID" value="KAL3099538.1"/>
    <property type="molecule type" value="Genomic_DNA"/>
</dbReference>
<keyword evidence="2" id="KW-0472">Membrane</keyword>
<evidence type="ECO:0000256" key="2">
    <source>
        <dbReference type="SAM" id="Phobius"/>
    </source>
</evidence>
<feature type="compositionally biased region" description="Polar residues" evidence="1">
    <location>
        <begin position="1"/>
        <end position="13"/>
    </location>
</feature>
<dbReference type="AlphaFoldDB" id="A0ABD2K9L5"/>
<organism evidence="3 4">
    <name type="scientific">Heterodera schachtii</name>
    <name type="common">Sugarbeet cyst nematode worm</name>
    <name type="synonym">Tylenchus schachtii</name>
    <dbReference type="NCBI Taxonomy" id="97005"/>
    <lineage>
        <taxon>Eukaryota</taxon>
        <taxon>Metazoa</taxon>
        <taxon>Ecdysozoa</taxon>
        <taxon>Nematoda</taxon>
        <taxon>Chromadorea</taxon>
        <taxon>Rhabditida</taxon>
        <taxon>Tylenchina</taxon>
        <taxon>Tylenchomorpha</taxon>
        <taxon>Tylenchoidea</taxon>
        <taxon>Heteroderidae</taxon>
        <taxon>Heteroderinae</taxon>
        <taxon>Heterodera</taxon>
    </lineage>
</organism>
<evidence type="ECO:0000313" key="4">
    <source>
        <dbReference type="Proteomes" id="UP001620645"/>
    </source>
</evidence>
<sequence>MVANHSDNANPNSHEQKVQFSAPRRNSMNELSIIEDINRKEGSSTSASLPIDLSTNLTIHVDEQSQMLMIHPMTEPSVDGKSQQKSTASAPAEFQRAKCLAESEVIKEKPSIRTRLIVCVVCGAIIAFCWIKLFIWK</sequence>
<protein>
    <submittedName>
        <fullName evidence="3">Uncharacterized protein</fullName>
    </submittedName>
</protein>
<reference evidence="3 4" key="1">
    <citation type="submission" date="2024-10" db="EMBL/GenBank/DDBJ databases">
        <authorList>
            <person name="Kim D."/>
        </authorList>
    </citation>
    <scope>NUCLEOTIDE SEQUENCE [LARGE SCALE GENOMIC DNA]</scope>
    <source>
        <strain evidence="3">Taebaek</strain>
    </source>
</reference>
<name>A0ABD2K9L5_HETSC</name>
<accession>A0ABD2K9L5</accession>
<keyword evidence="4" id="KW-1185">Reference proteome</keyword>
<keyword evidence="2" id="KW-1133">Transmembrane helix</keyword>
<feature type="region of interest" description="Disordered" evidence="1">
    <location>
        <begin position="1"/>
        <end position="25"/>
    </location>
</feature>
<keyword evidence="2" id="KW-0812">Transmembrane</keyword>
<gene>
    <name evidence="3" type="ORF">niasHS_002993</name>
</gene>
<proteinExistence type="predicted"/>
<evidence type="ECO:0000256" key="1">
    <source>
        <dbReference type="SAM" id="MobiDB-lite"/>
    </source>
</evidence>
<dbReference type="Proteomes" id="UP001620645">
    <property type="component" value="Unassembled WGS sequence"/>
</dbReference>
<feature type="transmembrane region" description="Helical" evidence="2">
    <location>
        <begin position="116"/>
        <end position="136"/>
    </location>
</feature>